<evidence type="ECO:0000313" key="2">
    <source>
        <dbReference type="Proteomes" id="UP000234530"/>
    </source>
</evidence>
<name>A0A2H5EY24_9RHOB</name>
<protein>
    <submittedName>
        <fullName evidence="1">Uncharacterized protein</fullName>
    </submittedName>
</protein>
<proteinExistence type="predicted"/>
<dbReference type="AlphaFoldDB" id="A0A2H5EY24"/>
<gene>
    <name evidence="1" type="ORF">CX676_08560</name>
</gene>
<dbReference type="KEGG" id="pzh:CX676_08560"/>
<organism evidence="1 2">
    <name type="scientific">Paracoccus zhejiangensis</name>
    <dbReference type="NCBI Taxonomy" id="1077935"/>
    <lineage>
        <taxon>Bacteria</taxon>
        <taxon>Pseudomonadati</taxon>
        <taxon>Pseudomonadota</taxon>
        <taxon>Alphaproteobacteria</taxon>
        <taxon>Rhodobacterales</taxon>
        <taxon>Paracoccaceae</taxon>
        <taxon>Paracoccus</taxon>
    </lineage>
</organism>
<sequence length="77" mass="7724">MTRITLRIDRIVTDGPGLDRAALERAIRAELTRTAVTGGAGAFGAGRARPLVSATLQKGGGPLTAQVAAAVATAVTP</sequence>
<evidence type="ECO:0000313" key="1">
    <source>
        <dbReference type="EMBL" id="AUH64199.1"/>
    </source>
</evidence>
<dbReference type="EMBL" id="CP025430">
    <property type="protein sequence ID" value="AUH64199.1"/>
    <property type="molecule type" value="Genomic_DNA"/>
</dbReference>
<reference evidence="1 2" key="1">
    <citation type="journal article" date="2013" name="Antonie Van Leeuwenhoek">
        <title>Paracoccus zhejiangensis sp. nov., isolated from activated sludge in wastewater-treatment system.</title>
        <authorList>
            <person name="Wu Z.G."/>
            <person name="Zhang D.F."/>
            <person name="Liu Y.L."/>
            <person name="Wang F."/>
            <person name="Jiang X."/>
            <person name="Li C."/>
            <person name="Li S.P."/>
            <person name="Hong Q."/>
            <person name="Li W.J."/>
        </authorList>
    </citation>
    <scope>NUCLEOTIDE SEQUENCE [LARGE SCALE GENOMIC DNA]</scope>
    <source>
        <strain evidence="1 2">J6</strain>
    </source>
</reference>
<accession>A0A2H5EY24</accession>
<dbReference type="RefSeq" id="WP_101752237.1">
    <property type="nucleotide sequence ID" value="NZ_CP025430.1"/>
</dbReference>
<dbReference type="Proteomes" id="UP000234530">
    <property type="component" value="Chromosome"/>
</dbReference>
<keyword evidence="2" id="KW-1185">Reference proteome</keyword>